<gene>
    <name evidence="1" type="ORF">NEF87_003208</name>
</gene>
<name>A0ABY6HUA5_9ARCH</name>
<keyword evidence="2" id="KW-1185">Reference proteome</keyword>
<organism evidence="1 2">
    <name type="scientific">Candidatus Lokiarchaeum ossiferum</name>
    <dbReference type="NCBI Taxonomy" id="2951803"/>
    <lineage>
        <taxon>Archaea</taxon>
        <taxon>Promethearchaeati</taxon>
        <taxon>Promethearchaeota</taxon>
        <taxon>Promethearchaeia</taxon>
        <taxon>Promethearchaeales</taxon>
        <taxon>Promethearchaeaceae</taxon>
        <taxon>Candidatus Lokiarchaeum</taxon>
    </lineage>
</organism>
<reference evidence="1" key="1">
    <citation type="submission" date="2022-09" db="EMBL/GenBank/DDBJ databases">
        <title>Actin cytoskeleton and complex cell architecture in an #Asgard archaeon.</title>
        <authorList>
            <person name="Ponce Toledo R.I."/>
            <person name="Schleper C."/>
            <person name="Rodrigues Oliveira T."/>
            <person name="Wollweber F."/>
            <person name="Xu J."/>
            <person name="Rittmann S."/>
            <person name="Klingl A."/>
            <person name="Pilhofer M."/>
        </authorList>
    </citation>
    <scope>NUCLEOTIDE SEQUENCE</scope>
    <source>
        <strain evidence="1">B-35</strain>
    </source>
</reference>
<accession>A0ABY6HUA5</accession>
<dbReference type="EMBL" id="CP104013">
    <property type="protein sequence ID" value="UYP46923.1"/>
    <property type="molecule type" value="Genomic_DNA"/>
</dbReference>
<sequence>MKCHEKLDIAQKIIQNHKSELIFSIRHDSNRPVLRIRFITGILLFIRYNDYSEYSYQIIYSQSEYDRIRFDNYDDHWDIDTKPHHKHDRGSKKVSRSPMCGYPSKDILILMGFLN</sequence>
<protein>
    <submittedName>
        <fullName evidence="1">Uncharacterized protein</fullName>
    </submittedName>
</protein>
<evidence type="ECO:0000313" key="2">
    <source>
        <dbReference type="Proteomes" id="UP001208689"/>
    </source>
</evidence>
<dbReference type="InterPro" id="IPR045397">
    <property type="entry name" value="TumE-like"/>
</dbReference>
<proteinExistence type="predicted"/>
<dbReference type="Pfam" id="PF20126">
    <property type="entry name" value="TumE"/>
    <property type="match status" value="1"/>
</dbReference>
<dbReference type="Proteomes" id="UP001208689">
    <property type="component" value="Chromosome"/>
</dbReference>
<evidence type="ECO:0000313" key="1">
    <source>
        <dbReference type="EMBL" id="UYP46923.1"/>
    </source>
</evidence>